<evidence type="ECO:0000313" key="1">
    <source>
        <dbReference type="EMBL" id="TWU61796.1"/>
    </source>
</evidence>
<evidence type="ECO:0000313" key="2">
    <source>
        <dbReference type="Proteomes" id="UP000316476"/>
    </source>
</evidence>
<reference evidence="1 2" key="1">
    <citation type="submission" date="2019-02" db="EMBL/GenBank/DDBJ databases">
        <title>Deep-cultivation of Planctomycetes and their phenomic and genomic characterization uncovers novel biology.</title>
        <authorList>
            <person name="Wiegand S."/>
            <person name="Jogler M."/>
            <person name="Boedeker C."/>
            <person name="Pinto D."/>
            <person name="Vollmers J."/>
            <person name="Rivas-Marin E."/>
            <person name="Kohn T."/>
            <person name="Peeters S.H."/>
            <person name="Heuer A."/>
            <person name="Rast P."/>
            <person name="Oberbeckmann S."/>
            <person name="Bunk B."/>
            <person name="Jeske O."/>
            <person name="Meyerdierks A."/>
            <person name="Storesund J.E."/>
            <person name="Kallscheuer N."/>
            <person name="Luecker S."/>
            <person name="Lage O.M."/>
            <person name="Pohl T."/>
            <person name="Merkel B.J."/>
            <person name="Hornburger P."/>
            <person name="Mueller R.-W."/>
            <person name="Bruemmer F."/>
            <person name="Labrenz M."/>
            <person name="Spormann A.M."/>
            <person name="Op Den Camp H."/>
            <person name="Overmann J."/>
            <person name="Amann R."/>
            <person name="Jetten M.S.M."/>
            <person name="Mascher T."/>
            <person name="Medema M.H."/>
            <person name="Devos D.P."/>
            <person name="Kaster A.-K."/>
            <person name="Ovreas L."/>
            <person name="Rohde M."/>
            <person name="Galperin M.Y."/>
            <person name="Jogler C."/>
        </authorList>
    </citation>
    <scope>NUCLEOTIDE SEQUENCE [LARGE SCALE GENOMIC DNA]</scope>
    <source>
        <strain evidence="1 2">V7</strain>
    </source>
</reference>
<dbReference type="Proteomes" id="UP000316476">
    <property type="component" value="Unassembled WGS sequence"/>
</dbReference>
<comment type="caution">
    <text evidence="1">The sequence shown here is derived from an EMBL/GenBank/DDBJ whole genome shotgun (WGS) entry which is preliminary data.</text>
</comment>
<dbReference type="AlphaFoldDB" id="A0A5C6FMM3"/>
<organism evidence="1 2">
    <name type="scientific">Crateriforma conspicua</name>
    <dbReference type="NCBI Taxonomy" id="2527996"/>
    <lineage>
        <taxon>Bacteria</taxon>
        <taxon>Pseudomonadati</taxon>
        <taxon>Planctomycetota</taxon>
        <taxon>Planctomycetia</taxon>
        <taxon>Planctomycetales</taxon>
        <taxon>Planctomycetaceae</taxon>
        <taxon>Crateriforma</taxon>
    </lineage>
</organism>
<name>A0A5C6FMM3_9PLAN</name>
<protein>
    <submittedName>
        <fullName evidence="1">Uncharacterized protein</fullName>
    </submittedName>
</protein>
<accession>A0A5C6FMM3</accession>
<sequence>MKNWFHAGRVGGIRGVKLDLSCLTCFPHKIWVNSCGLILHGVFAIWQFAPVYGSVFDSSKEIRVIPAMRSNTTCPPHRFQRTTRRCIAIAALAFSICVNATVANAQEPSGVFSGDSATPPAPNFGEMASKMNPMNWQMPKFKMPSFSGVMPGQEDKDRIIKKKDSLFSDVGATAKRSWTRTKEVLNPARLNPMNMFAGNASKPVTTETKKPGFFGSLFAQPEPEEKVATVGEFLSQDRIR</sequence>
<dbReference type="EMBL" id="SJPZ01000002">
    <property type="protein sequence ID" value="TWU61796.1"/>
    <property type="molecule type" value="Genomic_DNA"/>
</dbReference>
<gene>
    <name evidence="1" type="ORF">V7x_34850</name>
</gene>
<proteinExistence type="predicted"/>